<dbReference type="OrthoDB" id="5175138at2"/>
<keyword evidence="2" id="KW-1185">Reference proteome</keyword>
<gene>
    <name evidence="1" type="ORF">BST25_16600</name>
</gene>
<dbReference type="AlphaFoldDB" id="A0A1X0DGX4"/>
<evidence type="ECO:0000313" key="2">
    <source>
        <dbReference type="Proteomes" id="UP000192566"/>
    </source>
</evidence>
<evidence type="ECO:0000313" key="1">
    <source>
        <dbReference type="EMBL" id="ORA71557.1"/>
    </source>
</evidence>
<organism evidence="1 2">
    <name type="scientific">Mycobacterium heidelbergense</name>
    <dbReference type="NCBI Taxonomy" id="53376"/>
    <lineage>
        <taxon>Bacteria</taxon>
        <taxon>Bacillati</taxon>
        <taxon>Actinomycetota</taxon>
        <taxon>Actinomycetes</taxon>
        <taxon>Mycobacteriales</taxon>
        <taxon>Mycobacteriaceae</taxon>
        <taxon>Mycobacterium</taxon>
        <taxon>Mycobacterium simiae complex</taxon>
    </lineage>
</organism>
<reference evidence="1 2" key="1">
    <citation type="submission" date="2017-02" db="EMBL/GenBank/DDBJ databases">
        <title>The new phylogeny of genus Mycobacterium.</title>
        <authorList>
            <person name="Tortoli E."/>
            <person name="Trovato A."/>
            <person name="Cirillo D.M."/>
        </authorList>
    </citation>
    <scope>NUCLEOTIDE SEQUENCE [LARGE SCALE GENOMIC DNA]</scope>
    <source>
        <strain evidence="1 2">DSM 44471</strain>
    </source>
</reference>
<dbReference type="EMBL" id="MVHR01000025">
    <property type="protein sequence ID" value="ORA71557.1"/>
    <property type="molecule type" value="Genomic_DNA"/>
</dbReference>
<dbReference type="STRING" id="53376.BST25_16600"/>
<comment type="caution">
    <text evidence="1">The sequence shown here is derived from an EMBL/GenBank/DDBJ whole genome shotgun (WGS) entry which is preliminary data.</text>
</comment>
<dbReference type="Proteomes" id="UP000192566">
    <property type="component" value="Unassembled WGS sequence"/>
</dbReference>
<protein>
    <submittedName>
        <fullName evidence="1">Uncharacterized protein</fullName>
    </submittedName>
</protein>
<accession>A0A1X0DGX4</accession>
<sequence length="238" mass="25976">METAHLTGEATGGAWLAGGAGWWDQATGCWIAASTPEAEPDLWEQYLDGALQSYRRHGLEWVLDLDAIRGGADTALFFAAVDPQGRVVGGTRVVGPLRSPDETHALEEWNGNPGRAALRRMIANRLAFGVVEVKSAWANSEDFGSRALSRVLARTALPTMTALGVQFVMATAAAHVLEQWRSSGGVVATRIPAAAYPNENYRTKVMWWDRRTIATHAEPEQFKLMCAEDSEILRRISA</sequence>
<dbReference type="RefSeq" id="WP_083075303.1">
    <property type="nucleotide sequence ID" value="NZ_AP022615.1"/>
</dbReference>
<name>A0A1X0DGX4_MYCHE</name>
<proteinExistence type="predicted"/>